<dbReference type="SUPFAM" id="SSF54523">
    <property type="entry name" value="Pili subunits"/>
    <property type="match status" value="1"/>
</dbReference>
<dbReference type="InterPro" id="IPR045584">
    <property type="entry name" value="Pilin-like"/>
</dbReference>
<protein>
    <recommendedName>
        <fullName evidence="4">Prepilin-type N-terminal cleavage/methylation domain-containing protein</fullName>
    </recommendedName>
</protein>
<dbReference type="Proteomes" id="UP000092018">
    <property type="component" value="Plasmid unnamed1"/>
</dbReference>
<name>A0AAN0Y038_9VIBR</name>
<dbReference type="Pfam" id="PF07963">
    <property type="entry name" value="N_methyl"/>
    <property type="match status" value="1"/>
</dbReference>
<accession>A0AAN0Y038</accession>
<proteinExistence type="predicted"/>
<evidence type="ECO:0008006" key="4">
    <source>
        <dbReference type="Google" id="ProtNLM"/>
    </source>
</evidence>
<keyword evidence="1" id="KW-0472">Membrane</keyword>
<evidence type="ECO:0000256" key="1">
    <source>
        <dbReference type="SAM" id="Phobius"/>
    </source>
</evidence>
<evidence type="ECO:0000313" key="3">
    <source>
        <dbReference type="Proteomes" id="UP000092018"/>
    </source>
</evidence>
<sequence>MKKFGSKRRQGGFNLIELSVVMVLVGIVMLGSMKIIPNVMFSMDTSSLSAEVADVRTASISWKSSRPNFTGVGMAALCSSGRQLLTESICGTDGLGTAANPWGGNYTVAVSTNVSQFDVTITNLPTERIYEIGDALAPISADRCSSSDSCSSLDISGSQITVTF</sequence>
<dbReference type="InterPro" id="IPR012902">
    <property type="entry name" value="N_methyl_site"/>
</dbReference>
<keyword evidence="1" id="KW-1133">Transmembrane helix</keyword>
<dbReference type="NCBIfam" id="TIGR02532">
    <property type="entry name" value="IV_pilin_GFxxxE"/>
    <property type="match status" value="1"/>
</dbReference>
<dbReference type="RefSeq" id="WP_065211386.1">
    <property type="nucleotide sequence ID" value="NZ_CP016179.1"/>
</dbReference>
<gene>
    <name evidence="2" type="ORF">A6E01_20670</name>
</gene>
<organism evidence="2 3">
    <name type="scientific">Vibrio breoganii</name>
    <dbReference type="NCBI Taxonomy" id="553239"/>
    <lineage>
        <taxon>Bacteria</taxon>
        <taxon>Pseudomonadati</taxon>
        <taxon>Pseudomonadota</taxon>
        <taxon>Gammaproteobacteria</taxon>
        <taxon>Vibrionales</taxon>
        <taxon>Vibrionaceae</taxon>
        <taxon>Vibrio</taxon>
    </lineage>
</organism>
<keyword evidence="1" id="KW-0812">Transmembrane</keyword>
<dbReference type="Gene3D" id="3.30.1690.10">
    <property type="entry name" value="TcpA-like pilin"/>
    <property type="match status" value="1"/>
</dbReference>
<dbReference type="AlphaFoldDB" id="A0AAN0Y038"/>
<geneLocation type="plasmid" evidence="2 3">
    <name>unnamed1</name>
</geneLocation>
<dbReference type="KEGG" id="vbr:A6E01_20670"/>
<keyword evidence="2" id="KW-0614">Plasmid</keyword>
<evidence type="ECO:0000313" key="2">
    <source>
        <dbReference type="EMBL" id="ANO35627.1"/>
    </source>
</evidence>
<reference evidence="2 3" key="1">
    <citation type="submission" date="2016-06" db="EMBL/GenBank/DDBJ databases">
        <title>Adaptive Radiation by Waves of Gene Transfer Leads to Fine-Scale Resource Partitioning in Marine Microbes.</title>
        <authorList>
            <person name="Hehemann J.-H."/>
            <person name="Arevalo P."/>
            <person name="Datta M.S."/>
            <person name="Yu X."/>
            <person name="Corzett C."/>
            <person name="Henschel A."/>
            <person name="Preheim S.P."/>
            <person name="Timberlake S."/>
            <person name="Alm E.J."/>
            <person name="Polz M.F."/>
        </authorList>
    </citation>
    <scope>NUCLEOTIDE SEQUENCE [LARGE SCALE GENOMIC DNA]</scope>
    <source>
        <strain evidence="2 3">FF50</strain>
        <plasmid evidence="2 3">unnamed1</plasmid>
    </source>
</reference>
<feature type="transmembrane region" description="Helical" evidence="1">
    <location>
        <begin position="12"/>
        <end position="33"/>
    </location>
</feature>
<dbReference type="EMBL" id="CP016179">
    <property type="protein sequence ID" value="ANO35627.1"/>
    <property type="molecule type" value="Genomic_DNA"/>
</dbReference>